<evidence type="ECO:0000256" key="1">
    <source>
        <dbReference type="ARBA" id="ARBA00022723"/>
    </source>
</evidence>
<evidence type="ECO:0000256" key="3">
    <source>
        <dbReference type="ARBA" id="ARBA00022771"/>
    </source>
</evidence>
<feature type="domain" description="C2H2-type" evidence="7">
    <location>
        <begin position="1888"/>
        <end position="1916"/>
    </location>
</feature>
<feature type="domain" description="C2H2-type" evidence="7">
    <location>
        <begin position="1420"/>
        <end position="1448"/>
    </location>
</feature>
<dbReference type="PANTHER" id="PTHR24379:SF121">
    <property type="entry name" value="C2H2-TYPE DOMAIN-CONTAINING PROTEIN"/>
    <property type="match status" value="1"/>
</dbReference>
<feature type="compositionally biased region" description="Acidic residues" evidence="6">
    <location>
        <begin position="1036"/>
        <end position="1050"/>
    </location>
</feature>
<dbReference type="InterPro" id="IPR036236">
    <property type="entry name" value="Znf_C2H2_sf"/>
</dbReference>
<dbReference type="EMBL" id="CP111023">
    <property type="protein sequence ID" value="WAR21347.1"/>
    <property type="molecule type" value="Genomic_DNA"/>
</dbReference>
<feature type="domain" description="C2H2-type" evidence="7">
    <location>
        <begin position="1860"/>
        <end position="1887"/>
    </location>
</feature>
<feature type="domain" description="C2H2-type" evidence="7">
    <location>
        <begin position="2535"/>
        <end position="2563"/>
    </location>
</feature>
<feature type="domain" description="C2H2-type" evidence="7">
    <location>
        <begin position="166"/>
        <end position="194"/>
    </location>
</feature>
<feature type="compositionally biased region" description="Basic and acidic residues" evidence="6">
    <location>
        <begin position="883"/>
        <end position="900"/>
    </location>
</feature>
<feature type="domain" description="C2H2-type" evidence="7">
    <location>
        <begin position="2635"/>
        <end position="2663"/>
    </location>
</feature>
<keyword evidence="9" id="KW-1185">Reference proteome</keyword>
<keyword evidence="4" id="KW-0862">Zinc</keyword>
<feature type="domain" description="C2H2-type" evidence="7">
    <location>
        <begin position="720"/>
        <end position="743"/>
    </location>
</feature>
<feature type="domain" description="C2H2-type" evidence="7">
    <location>
        <begin position="1773"/>
        <end position="1801"/>
    </location>
</feature>
<feature type="region of interest" description="Disordered" evidence="6">
    <location>
        <begin position="1393"/>
        <end position="1412"/>
    </location>
</feature>
<feature type="domain" description="C2H2-type" evidence="7">
    <location>
        <begin position="1804"/>
        <end position="1831"/>
    </location>
</feature>
<name>A0ABY7FIF4_MYAAR</name>
<feature type="domain" description="C2H2-type" evidence="7">
    <location>
        <begin position="1172"/>
        <end position="1199"/>
    </location>
</feature>
<evidence type="ECO:0000259" key="7">
    <source>
        <dbReference type="PROSITE" id="PS50157"/>
    </source>
</evidence>
<dbReference type="PANTHER" id="PTHR24379">
    <property type="entry name" value="KRAB AND ZINC FINGER DOMAIN-CONTAINING"/>
    <property type="match status" value="1"/>
</dbReference>
<dbReference type="SUPFAM" id="SSF57667">
    <property type="entry name" value="beta-beta-alpha zinc fingers"/>
    <property type="match status" value="8"/>
</dbReference>
<protein>
    <submittedName>
        <fullName evidence="8">ZFP26-like protein</fullName>
    </submittedName>
</protein>
<dbReference type="Proteomes" id="UP001164746">
    <property type="component" value="Chromosome 12"/>
</dbReference>
<organism evidence="8 9">
    <name type="scientific">Mya arenaria</name>
    <name type="common">Soft-shell clam</name>
    <dbReference type="NCBI Taxonomy" id="6604"/>
    <lineage>
        <taxon>Eukaryota</taxon>
        <taxon>Metazoa</taxon>
        <taxon>Spiralia</taxon>
        <taxon>Lophotrochozoa</taxon>
        <taxon>Mollusca</taxon>
        <taxon>Bivalvia</taxon>
        <taxon>Autobranchia</taxon>
        <taxon>Heteroconchia</taxon>
        <taxon>Euheterodonta</taxon>
        <taxon>Imparidentia</taxon>
        <taxon>Neoheterodontei</taxon>
        <taxon>Myida</taxon>
        <taxon>Myoidea</taxon>
        <taxon>Myidae</taxon>
        <taxon>Mya</taxon>
    </lineage>
</organism>
<reference evidence="8" key="1">
    <citation type="submission" date="2022-11" db="EMBL/GenBank/DDBJ databases">
        <title>Centuries of genome instability and evolution in soft-shell clam transmissible cancer (bioRxiv).</title>
        <authorList>
            <person name="Hart S.F.M."/>
            <person name="Yonemitsu M.A."/>
            <person name="Giersch R.M."/>
            <person name="Beal B.F."/>
            <person name="Arriagada G."/>
            <person name="Davis B.W."/>
            <person name="Ostrander E.A."/>
            <person name="Goff S.P."/>
            <person name="Metzger M.J."/>
        </authorList>
    </citation>
    <scope>NUCLEOTIDE SEQUENCE</scope>
    <source>
        <strain evidence="8">MELC-2E11</strain>
        <tissue evidence="8">Siphon/mantle</tissue>
    </source>
</reference>
<feature type="domain" description="C2H2-type" evidence="7">
    <location>
        <begin position="2507"/>
        <end position="2534"/>
    </location>
</feature>
<dbReference type="Pfam" id="PF13894">
    <property type="entry name" value="zf-C2H2_4"/>
    <property type="match status" value="1"/>
</dbReference>
<feature type="domain" description="C2H2-type" evidence="7">
    <location>
        <begin position="1949"/>
        <end position="1978"/>
    </location>
</feature>
<sequence length="2742" mass="311854">MDGEEMAEDDKGVAIYIVQQEGTDVEGMTYTVVENEGAEGQPMSLDAIMGGGSVTMVTENGEEQALPPSQYHVLQQLEVIKTEGDNYSVLPTAEDTSTGPDQSLSYYCQFCGSILVSLNELKSHMAERHNASIEVEEMDGIVYDEANQSEVDNKNRTEDEGMTIELCCSMCNLVFDDKDKLEAHMYDKHSMENLDSDSFLKCPFCPRMFAAKWQNSLYEHLKEKHDSHTGPIEVEVVKMKAAKKRSKDAYRPSPMYSEKEAEATCHLCNLTFKHKKNLPIHLTKYHQMSEKEIEEILGHDFHIPTMFSCPVCSKQFLWPATLKRHMLEHDPEGKSPNTRRNVFFRCLYCPLTTRYACSVRKHISRIHPEKVKDIDINKLSIPKFTGDVPDDVKENVITLDKRPAEEKYKDFAVVYICPFCDYVTQLPSNLSRHLTSKAHNKIFTSEELKAIKVSSFKVKKGSNTSELPKLQLDRKVRDIVNVKRKQMELPPLSCDETDLDIFDDDERENEEEQEDPSYDPRRDSKGMTAPLKVYGVSSNKSKEIVSPVSSLTGKGSVCVLGKDGTVKKLFPKSVAEISVKQEAETEEMITGTTTEDTLDDTETIPEQVEDIGEVGREKGEKQTQTDNMDAVKAAPDSERIKCLKCPLRFADIQSLLKHIVLHKNVVLDFSCQICKEKFPFYSELLEHDEKVHKGKMGTTNVMKAVAMSSINTSRKPMTTYDCPYCEMLFGQPGSLDKHARLDHKEHLKRSGDGAGKRDSVCGFNCYFCELSFFSILQLVEHMQAVHPNAERPGQVEFSDLSARKSSRKRKLPKWLEKDMEFGEEVKKKKSELPVRVGSIQVLNAKPGEQKEKVAEKADDAAETLASKKNVPVAHSSESVPTSKAKDDDKEVTVDVSDGRVVKHSTKKRIQSEKATQSSANVLTKHPIDRKSDENKSQTDAKQKTVLKQKQNKKMAMLHTKEKASTPKKLQDESLKEVKSSVKRKRQTQSVNLEDIIVDSPAAKCPHCSFVAKRSSALAFHINMNHPDKKVIKKEVDEESLPGDINDEPIDDNLATDKDYQYTGPKSKHKTEAIQTDELRNEKREDYQDGDSDLESDIDLMDLDISGDITDRGCVEVNDGEEVREFAVEVNEEENRSVWRSGLYRHMRRKHKDEKDIFTETFYVDLELNKGDYCCPHCTEKFDSPETVVEHSREHHPEKCVLSANVIESTENAKLNADQFQCPYCDMTSQYTTSITRHVARHHPSRKKSFHNSKILRLTGDAGHVTRKVFGCEYCSYETDYRSCLNRHVERKHPIAYEEYKVRPVKPRETQHHSKVIVRKFPKKVIPASKFVCIYCQHKLESDESLKYHVASEHNGFPVVSVKVKYVGVGLDTPVYSCPQCQLMDLDLQAVASHIQQHDDNEESENSNKSVDGKQSGLQVYVCNTCSKAYESLYNLVLHSHKSHGKDAEVMFKMVKLGGDNEELVNKYNCPICSFISVTRDSLVSHLQSKHGIADVAVSDVGGMDTLASNQSVLHNNTGFKCPYCNVCMQKESNIFEHIVSKHPEKSADVNISKIKESHERTKLLITKRKRVHQCVHCNMRFRTSLPLRWHMRRFHPKVASSEMGQEVVKYIDTPINASHTDRREPNNCPEVQCELCLAILGPEKLTAHLRGHCIVKSKFECNICTQTFPSLHQRHSHICQKVFYTKKAMFKHGQLHTLNRDVPISPVRPSLQNDPDLYEPLTTESQQDDADPALHVIHIGQDTVQYLPKMGDSSLNAVIKELIVYNQSGDLPYKCVLCNRQFAKMKYIKLHIRRAHVKDENQPYRCKVCGSGFVRLTEFRKHTRSHSDFRPFKCKFCNKAFKQQANLKEHLFVHDNIKHFQCYLCSKWFRQRGALTSHVVLHDKLKPFKCTFCGKGFTTRGELGRHMKRYESEERRNEKCYSCYLCMKAFPHFPLLMKHIDQHNPEKPFTCEICTDTFSNYVALYFHKVKYQHVLETEVVQVQHTENPSRLKYKPSVLYEDGDVVYVNQTLDGHMIENDGSSGMEVVIHNIDKHGGIQFTEKHPEQDELLSIAQQLTELSNIPKKKGSANPSRKEEDEIVKTMLDADADVMASLTKTSTSDYTSASSAPPGRRPTVRDLLEDNYTYSSSHSVPEPQEPEYTVVNDFPVTGEYQMDMTTQALVSCPSNMEELASLIVQQSDTSDQDNMLAIQDEDGSIIYVCLPQGTGVDQNVEETTVPFAEMDTNSMGASVNVQNVVVLSENETNDYTEHFEETQPDPNTMENIVIEASNIQEDLETPIDAENHDQNNYVIEAEHVESTISSTFAENINPTINPTQTEAESSENISTEEIITTQTSVEEIPQEIITSTVLENPPPSRLLQVLASGDAVSSSPLATALLAGTTPGIGAEGEHSGEIIEGSQLVPIDNDDSNFTQEELLDIEYQQNLEDNDDVMVMQGKFRYTFDKNEKKFTCLHCNATLCNYKNLKGHLKRHMPRETFMFKCDQCESRFCSNNELTRHVRVHTREKNYACPMCDKMFIQKGHLDTHMRMHQGIKPYKCDQCDARFITSSQRKVHWTRKHGNSEIPCDQCDLTFKTQVDMYQHKGRYHVLGQLEKGKDKAGEKDGGVHVCEKCGKKFGNRRSLLHHLFEHSVQDKVHKCQECTQEFRSRELLREHAKQEHENHVYVCNQCGEAFLNRKFLNAHMKENHPQEYEASSSKTSVKEPCKICGKLFAKGVSMMYHLGSQHADAVLGESSNSSSSTEQS</sequence>
<evidence type="ECO:0000256" key="4">
    <source>
        <dbReference type="ARBA" id="ARBA00022833"/>
    </source>
</evidence>
<feature type="domain" description="C2H2-type" evidence="7">
    <location>
        <begin position="2479"/>
        <end position="2506"/>
    </location>
</feature>
<dbReference type="PROSITE" id="PS00028">
    <property type="entry name" value="ZINC_FINGER_C2H2_1"/>
    <property type="match status" value="28"/>
</dbReference>
<keyword evidence="3 5" id="KW-0863">Zinc-finger</keyword>
<proteinExistence type="predicted"/>
<feature type="compositionally biased region" description="Basic and acidic residues" evidence="6">
    <location>
        <begin position="1076"/>
        <end position="1086"/>
    </location>
</feature>
<dbReference type="PROSITE" id="PS50157">
    <property type="entry name" value="ZINC_FINGER_C2H2_2"/>
    <property type="match status" value="21"/>
</dbReference>
<feature type="domain" description="C2H2-type" evidence="7">
    <location>
        <begin position="307"/>
        <end position="334"/>
    </location>
</feature>
<evidence type="ECO:0000256" key="6">
    <source>
        <dbReference type="SAM" id="MobiDB-lite"/>
    </source>
</evidence>
<feature type="region of interest" description="Disordered" evidence="6">
    <location>
        <begin position="2097"/>
        <end position="2116"/>
    </location>
</feature>
<accession>A0ABY7FIF4</accession>
<keyword evidence="1" id="KW-0479">Metal-binding</keyword>
<feature type="compositionally biased region" description="Basic and acidic residues" evidence="6">
    <location>
        <begin position="847"/>
        <end position="859"/>
    </location>
</feature>
<evidence type="ECO:0000256" key="2">
    <source>
        <dbReference type="ARBA" id="ARBA00022737"/>
    </source>
</evidence>
<evidence type="ECO:0000313" key="9">
    <source>
        <dbReference type="Proteomes" id="UP001164746"/>
    </source>
</evidence>
<dbReference type="Pfam" id="PF00096">
    <property type="entry name" value="zf-C2H2"/>
    <property type="match status" value="3"/>
</dbReference>
<feature type="compositionally biased region" description="Basic and acidic residues" evidence="6">
    <location>
        <begin position="925"/>
        <end position="942"/>
    </location>
</feature>
<keyword evidence="2" id="KW-0677">Repeat</keyword>
<dbReference type="Gene3D" id="3.30.160.60">
    <property type="entry name" value="Classic Zinc Finger"/>
    <property type="match status" value="17"/>
</dbReference>
<feature type="compositionally biased region" description="Polar residues" evidence="6">
    <location>
        <begin position="912"/>
        <end position="921"/>
    </location>
</feature>
<feature type="compositionally biased region" description="Acidic residues" evidence="6">
    <location>
        <begin position="505"/>
        <end position="517"/>
    </location>
</feature>
<feature type="domain" description="C2H2-type" evidence="7">
    <location>
        <begin position="1572"/>
        <end position="1595"/>
    </location>
</feature>
<feature type="domain" description="C2H2-type" evidence="7">
    <location>
        <begin position="2663"/>
        <end position="2691"/>
    </location>
</feature>
<feature type="compositionally biased region" description="Basic and acidic residues" evidence="6">
    <location>
        <begin position="958"/>
        <end position="979"/>
    </location>
</feature>
<feature type="domain" description="C2H2-type" evidence="7">
    <location>
        <begin position="669"/>
        <end position="697"/>
    </location>
</feature>
<feature type="region of interest" description="Disordered" evidence="6">
    <location>
        <begin position="505"/>
        <end position="529"/>
    </location>
</feature>
<feature type="region of interest" description="Disordered" evidence="6">
    <location>
        <begin position="1035"/>
        <end position="1095"/>
    </location>
</feature>
<feature type="domain" description="C2H2-type" evidence="7">
    <location>
        <begin position="1832"/>
        <end position="1859"/>
    </location>
</feature>
<dbReference type="InterPro" id="IPR013087">
    <property type="entry name" value="Znf_C2H2_type"/>
</dbReference>
<feature type="domain" description="C2H2-type" evidence="7">
    <location>
        <begin position="2606"/>
        <end position="2633"/>
    </location>
</feature>
<evidence type="ECO:0000256" key="5">
    <source>
        <dbReference type="PROSITE-ProRule" id="PRU00042"/>
    </source>
</evidence>
<feature type="compositionally biased region" description="Low complexity" evidence="6">
    <location>
        <begin position="2097"/>
        <end position="2107"/>
    </location>
</feature>
<feature type="domain" description="C2H2-type" evidence="7">
    <location>
        <begin position="1921"/>
        <end position="1948"/>
    </location>
</feature>
<gene>
    <name evidence="8" type="ORF">MAR_015321</name>
</gene>
<feature type="region of interest" description="Disordered" evidence="6">
    <location>
        <begin position="847"/>
        <end position="982"/>
    </location>
</feature>
<evidence type="ECO:0000313" key="8">
    <source>
        <dbReference type="EMBL" id="WAR21347.1"/>
    </source>
</evidence>
<feature type="domain" description="C2H2-type" evidence="7">
    <location>
        <begin position="763"/>
        <end position="791"/>
    </location>
</feature>
<dbReference type="SMART" id="SM00355">
    <property type="entry name" value="ZnF_C2H2"/>
    <property type="match status" value="39"/>
</dbReference>